<feature type="region of interest" description="Disordered" evidence="3">
    <location>
        <begin position="1"/>
        <end position="30"/>
    </location>
</feature>
<evidence type="ECO:0000313" key="5">
    <source>
        <dbReference type="EMBL" id="HJE50815.1"/>
    </source>
</evidence>
<dbReference type="GO" id="GO:0008758">
    <property type="term" value="F:UDP-2,3-diacylglucosamine hydrolase activity"/>
    <property type="evidence" value="ECO:0007669"/>
    <property type="project" value="TreeGrafter"/>
</dbReference>
<sequence>MVKKKTAKKPTTTRTARPQGPTARRRPANRRWRRAVPWRRVMGALLVLGLIAVALLGRARWEVATTTLTTTSHATSELSGELRVAQVTDFHNIPRYAQVREIVALVRDSDPHVIALTGDLINTSNRTLEPVRWLLRGLSEIGVPMYFVDGNHDHWSDDQQRLHGILEQFGVQRLSNEHRGLSGEWGQLTLIGVDDYFSGHGDLAAAVDGAPDGFRFVLTHSPEILPHLDRHGIDYAICGHTHGGQIRLPFIGAIYQPHRQFFPKVSKGGYTDGAATLFVDSGVGVTGPKLRFLNQSQVTLHRIGPAR</sequence>
<evidence type="ECO:0000256" key="1">
    <source>
        <dbReference type="ARBA" id="ARBA00022723"/>
    </source>
</evidence>
<dbReference type="GO" id="GO:0009245">
    <property type="term" value="P:lipid A biosynthetic process"/>
    <property type="evidence" value="ECO:0007669"/>
    <property type="project" value="TreeGrafter"/>
</dbReference>
<dbReference type="GO" id="GO:0016020">
    <property type="term" value="C:membrane"/>
    <property type="evidence" value="ECO:0007669"/>
    <property type="project" value="GOC"/>
</dbReference>
<keyword evidence="2" id="KW-0378">Hydrolase</keyword>
<accession>A0A921END2</accession>
<feature type="compositionally biased region" description="Low complexity" evidence="3">
    <location>
        <begin position="9"/>
        <end position="18"/>
    </location>
</feature>
<dbReference type="Proteomes" id="UP000712713">
    <property type="component" value="Unassembled WGS sequence"/>
</dbReference>
<name>A0A921END2_9ACTN</name>
<dbReference type="Gene3D" id="3.60.21.10">
    <property type="match status" value="1"/>
</dbReference>
<dbReference type="InterPro" id="IPR029052">
    <property type="entry name" value="Metallo-depent_PP-like"/>
</dbReference>
<comment type="caution">
    <text evidence="5">The sequence shown here is derived from an EMBL/GenBank/DDBJ whole genome shotgun (WGS) entry which is preliminary data.</text>
</comment>
<dbReference type="PANTHER" id="PTHR31302">
    <property type="entry name" value="TRANSMEMBRANE PROTEIN WITH METALLOPHOSPHOESTERASE DOMAIN-RELATED"/>
    <property type="match status" value="1"/>
</dbReference>
<feature type="domain" description="Calcineurin-like phosphoesterase" evidence="4">
    <location>
        <begin position="82"/>
        <end position="243"/>
    </location>
</feature>
<evidence type="ECO:0000313" key="6">
    <source>
        <dbReference type="Proteomes" id="UP000712713"/>
    </source>
</evidence>
<dbReference type="InterPro" id="IPR004843">
    <property type="entry name" value="Calcineurin-like_PHP"/>
</dbReference>
<proteinExistence type="predicted"/>
<keyword evidence="1" id="KW-0479">Metal-binding</keyword>
<dbReference type="AlphaFoldDB" id="A0A921END2"/>
<evidence type="ECO:0000259" key="4">
    <source>
        <dbReference type="Pfam" id="PF00149"/>
    </source>
</evidence>
<dbReference type="InterPro" id="IPR051158">
    <property type="entry name" value="Metallophosphoesterase_sf"/>
</dbReference>
<reference evidence="5" key="2">
    <citation type="submission" date="2021-09" db="EMBL/GenBank/DDBJ databases">
        <authorList>
            <person name="Gilroy R."/>
        </authorList>
    </citation>
    <scope>NUCLEOTIDE SEQUENCE</scope>
    <source>
        <strain evidence="5">ChiGjej3B3-7470</strain>
    </source>
</reference>
<protein>
    <submittedName>
        <fullName evidence="5">Metallophosphoesterase</fullName>
    </submittedName>
</protein>
<dbReference type="EMBL" id="DYZF01000057">
    <property type="protein sequence ID" value="HJE50815.1"/>
    <property type="molecule type" value="Genomic_DNA"/>
</dbReference>
<dbReference type="SUPFAM" id="SSF56300">
    <property type="entry name" value="Metallo-dependent phosphatases"/>
    <property type="match status" value="1"/>
</dbReference>
<dbReference type="PANTHER" id="PTHR31302:SF31">
    <property type="entry name" value="PHOSPHODIESTERASE YAEI"/>
    <property type="match status" value="1"/>
</dbReference>
<dbReference type="Pfam" id="PF00149">
    <property type="entry name" value="Metallophos"/>
    <property type="match status" value="1"/>
</dbReference>
<dbReference type="GO" id="GO:0046872">
    <property type="term" value="F:metal ion binding"/>
    <property type="evidence" value="ECO:0007669"/>
    <property type="project" value="UniProtKB-KW"/>
</dbReference>
<organism evidence="5 6">
    <name type="scientific">Tessaracoccus flavescens</name>
    <dbReference type="NCBI Taxonomy" id="399497"/>
    <lineage>
        <taxon>Bacteria</taxon>
        <taxon>Bacillati</taxon>
        <taxon>Actinomycetota</taxon>
        <taxon>Actinomycetes</taxon>
        <taxon>Propionibacteriales</taxon>
        <taxon>Propionibacteriaceae</taxon>
        <taxon>Tessaracoccus</taxon>
    </lineage>
</organism>
<evidence type="ECO:0000256" key="3">
    <source>
        <dbReference type="SAM" id="MobiDB-lite"/>
    </source>
</evidence>
<reference evidence="5" key="1">
    <citation type="journal article" date="2021" name="PeerJ">
        <title>Extensive microbial diversity within the chicken gut microbiome revealed by metagenomics and culture.</title>
        <authorList>
            <person name="Gilroy R."/>
            <person name="Ravi A."/>
            <person name="Getino M."/>
            <person name="Pursley I."/>
            <person name="Horton D.L."/>
            <person name="Alikhan N.F."/>
            <person name="Baker D."/>
            <person name="Gharbi K."/>
            <person name="Hall N."/>
            <person name="Watson M."/>
            <person name="Adriaenssens E.M."/>
            <person name="Foster-Nyarko E."/>
            <person name="Jarju S."/>
            <person name="Secka A."/>
            <person name="Antonio M."/>
            <person name="Oren A."/>
            <person name="Chaudhuri R.R."/>
            <person name="La Ragione R."/>
            <person name="Hildebrand F."/>
            <person name="Pallen M.J."/>
        </authorList>
    </citation>
    <scope>NUCLEOTIDE SEQUENCE</scope>
    <source>
        <strain evidence="5">ChiGjej3B3-7470</strain>
    </source>
</reference>
<gene>
    <name evidence="5" type="ORF">K8V15_02350</name>
</gene>
<evidence type="ECO:0000256" key="2">
    <source>
        <dbReference type="ARBA" id="ARBA00022801"/>
    </source>
</evidence>